<dbReference type="HOGENOM" id="CLU_012943_2_2_1"/>
<feature type="active site" evidence="5">
    <location>
        <position position="370"/>
    </location>
</feature>
<dbReference type="GO" id="GO:0003677">
    <property type="term" value="F:DNA binding"/>
    <property type="evidence" value="ECO:0007669"/>
    <property type="project" value="TreeGrafter"/>
</dbReference>
<dbReference type="InterPro" id="IPR001525">
    <property type="entry name" value="C5_MeTfrase"/>
</dbReference>
<keyword evidence="2 5" id="KW-0489">Methyltransferase</keyword>
<keyword evidence="4 5" id="KW-0949">S-adenosyl-L-methionine</keyword>
<evidence type="ECO:0000313" key="8">
    <source>
        <dbReference type="Proteomes" id="UP000030816"/>
    </source>
</evidence>
<accession>A0A0B2WYY9</accession>
<dbReference type="Gene3D" id="3.40.50.150">
    <property type="entry name" value="Vaccinia Virus protein VP39"/>
    <property type="match status" value="1"/>
</dbReference>
<dbReference type="InterPro" id="IPR050390">
    <property type="entry name" value="C5-Methyltransferase"/>
</dbReference>
<sequence length="674" mass="75878">MVMATLSVVCLEEGCQRARSASVASSHTLALEDDEPDRSSDAHIIDWISKVGSITQTQTSSRAGNQRQTNSLSQQTIQIGDVIEVKNAMIGDYRADFIQVMQISMDTPSERNFRGVPFTRTRNVFGWLPKKLNEVCMMLHFQQQNGPAPDESARLIDVKEDQIVRRRHLIITNAMFPEHSALQDMRFRQSIRGGTRALRRHIEQSGNLICRWKWMVYFGDGSAPRTLEQVFERISAQEVLDRQYLVYEEILCNRWRGGLTRGGSWIPGQDYAARGIDITDTSGTRARKTRVKNQKYTLFDAFSGAGGVSRGAQNAGFKVIHAVDKSPDVWQTYSLNFPETELHKLAIDEFITKTDDTSIRPDVLHMSPPCQYFSPAHTRPCSRDDDNKLAQLSSSALVKRLRPRLITMEQTFGLTHDRHQPHFRTLIGDLTQLGYSVRWKVVALCTWGLAQTRRRLVIIAAGPGEQLPGFPPATHSKTGGNGLRPYTTIRQVLNTIQVGDNLHNLAAAARFPTRRPRLNFDSLLGTIRASYADFYYPDGTRNFTLREYASLQGFPKAHKFRGTAVAVKRQIGNAFPPSCVKLLYKHLESWLLQQDRVEPHQPETSDVIMIDAEMPDFGISDSDSPSIMDHIIDLTREDASGAQTSIITSSPSPRPGGGRLRIDFPQGRFKVPRT</sequence>
<dbReference type="Pfam" id="PF00145">
    <property type="entry name" value="DNA_methylase"/>
    <property type="match status" value="2"/>
</dbReference>
<dbReference type="PROSITE" id="PS51679">
    <property type="entry name" value="SAM_MT_C5"/>
    <property type="match status" value="1"/>
</dbReference>
<evidence type="ECO:0000256" key="5">
    <source>
        <dbReference type="PROSITE-ProRule" id="PRU01016"/>
    </source>
</evidence>
<evidence type="ECO:0000313" key="7">
    <source>
        <dbReference type="EMBL" id="KHN98759.1"/>
    </source>
</evidence>
<reference evidence="7 8" key="1">
    <citation type="journal article" date="2014" name="Proc. Natl. Acad. Sci. U.S.A.">
        <title>Trajectory and genomic determinants of fungal-pathogen speciation and host adaptation.</title>
        <authorList>
            <person name="Hu X."/>
            <person name="Xiao G."/>
            <person name="Zheng P."/>
            <person name="Shang Y."/>
            <person name="Su Y."/>
            <person name="Zhang X."/>
            <person name="Liu X."/>
            <person name="Zhan S."/>
            <person name="St Leger R.J."/>
            <person name="Wang C."/>
        </authorList>
    </citation>
    <scope>NUCLEOTIDE SEQUENCE [LARGE SCALE GENOMIC DNA]</scope>
    <source>
        <strain evidence="7 8">ARSEF 1941</strain>
    </source>
</reference>
<dbReference type="AlphaFoldDB" id="A0A0B2WYY9"/>
<keyword evidence="8" id="KW-1185">Reference proteome</keyword>
<dbReference type="OrthoDB" id="414133at2759"/>
<dbReference type="Gene3D" id="3.90.120.10">
    <property type="entry name" value="DNA Methylase, subunit A, domain 2"/>
    <property type="match status" value="1"/>
</dbReference>
<dbReference type="RefSeq" id="XP_040679825.1">
    <property type="nucleotide sequence ID" value="XM_040822020.1"/>
</dbReference>
<dbReference type="SUPFAM" id="SSF53335">
    <property type="entry name" value="S-adenosyl-L-methionine-dependent methyltransferases"/>
    <property type="match status" value="1"/>
</dbReference>
<comment type="similarity">
    <text evidence="5">Belongs to the class I-like SAM-binding methyltransferase superfamily. C5-methyltransferase family.</text>
</comment>
<evidence type="ECO:0000256" key="1">
    <source>
        <dbReference type="ARBA" id="ARBA00011975"/>
    </source>
</evidence>
<organism evidence="7 8">
    <name type="scientific">Metarhizium album (strain ARSEF 1941)</name>
    <dbReference type="NCBI Taxonomy" id="1081103"/>
    <lineage>
        <taxon>Eukaryota</taxon>
        <taxon>Fungi</taxon>
        <taxon>Dikarya</taxon>
        <taxon>Ascomycota</taxon>
        <taxon>Pezizomycotina</taxon>
        <taxon>Sordariomycetes</taxon>
        <taxon>Hypocreomycetidae</taxon>
        <taxon>Hypocreales</taxon>
        <taxon>Clavicipitaceae</taxon>
        <taxon>Metarhizium</taxon>
    </lineage>
</organism>
<dbReference type="EC" id="2.1.1.37" evidence="1"/>
<protein>
    <recommendedName>
        <fullName evidence="1">DNA (cytosine-5-)-methyltransferase</fullName>
        <ecNumber evidence="1">2.1.1.37</ecNumber>
    </recommendedName>
</protein>
<dbReference type="PRINTS" id="PR00105">
    <property type="entry name" value="C5METTRFRASE"/>
</dbReference>
<dbReference type="InterPro" id="IPR029063">
    <property type="entry name" value="SAM-dependent_MTases_sf"/>
</dbReference>
<name>A0A0B2WYY9_METAS</name>
<gene>
    <name evidence="7" type="ORF">MAM_03221</name>
</gene>
<evidence type="ECO:0000256" key="4">
    <source>
        <dbReference type="ARBA" id="ARBA00022691"/>
    </source>
</evidence>
<dbReference type="GO" id="GO:0044027">
    <property type="term" value="P:negative regulation of gene expression via chromosomal CpG island methylation"/>
    <property type="evidence" value="ECO:0007669"/>
    <property type="project" value="TreeGrafter"/>
</dbReference>
<comment type="caution">
    <text evidence="7">The sequence shown here is derived from an EMBL/GenBank/DDBJ whole genome shotgun (WGS) entry which is preliminary data.</text>
</comment>
<dbReference type="GO" id="GO:0032259">
    <property type="term" value="P:methylation"/>
    <property type="evidence" value="ECO:0007669"/>
    <property type="project" value="UniProtKB-KW"/>
</dbReference>
<feature type="region of interest" description="Disordered" evidence="6">
    <location>
        <begin position="642"/>
        <end position="666"/>
    </location>
</feature>
<dbReference type="Proteomes" id="UP000030816">
    <property type="component" value="Unassembled WGS sequence"/>
</dbReference>
<evidence type="ECO:0000256" key="6">
    <source>
        <dbReference type="SAM" id="MobiDB-lite"/>
    </source>
</evidence>
<keyword evidence="3 5" id="KW-0808">Transferase</keyword>
<dbReference type="EMBL" id="AZHE01000006">
    <property type="protein sequence ID" value="KHN98759.1"/>
    <property type="molecule type" value="Genomic_DNA"/>
</dbReference>
<dbReference type="PANTHER" id="PTHR10629:SF52">
    <property type="entry name" value="DNA (CYTOSINE-5)-METHYLTRANSFERASE 1"/>
    <property type="match status" value="1"/>
</dbReference>
<dbReference type="GO" id="GO:0005634">
    <property type="term" value="C:nucleus"/>
    <property type="evidence" value="ECO:0007669"/>
    <property type="project" value="TreeGrafter"/>
</dbReference>
<proteinExistence type="inferred from homology"/>
<dbReference type="GO" id="GO:0003886">
    <property type="term" value="F:DNA (cytosine-5-)-methyltransferase activity"/>
    <property type="evidence" value="ECO:0007669"/>
    <property type="project" value="UniProtKB-EC"/>
</dbReference>
<dbReference type="GeneID" id="63737676"/>
<dbReference type="STRING" id="1081103.A0A0B2WYY9"/>
<evidence type="ECO:0000256" key="2">
    <source>
        <dbReference type="ARBA" id="ARBA00022603"/>
    </source>
</evidence>
<evidence type="ECO:0000256" key="3">
    <source>
        <dbReference type="ARBA" id="ARBA00022679"/>
    </source>
</evidence>
<dbReference type="PANTHER" id="PTHR10629">
    <property type="entry name" value="CYTOSINE-SPECIFIC METHYLTRANSFERASE"/>
    <property type="match status" value="1"/>
</dbReference>